<gene>
    <name evidence="6" type="ORF">RPMA_16385</name>
</gene>
<keyword evidence="4 5" id="KW-0071">Autoinducer synthesis</keyword>
<accession>A0ABX8AAA8</accession>
<keyword evidence="7" id="KW-1185">Reference proteome</keyword>
<organism evidence="6 7">
    <name type="scientific">Tardiphaga alba</name>
    <dbReference type="NCBI Taxonomy" id="340268"/>
    <lineage>
        <taxon>Bacteria</taxon>
        <taxon>Pseudomonadati</taxon>
        <taxon>Pseudomonadota</taxon>
        <taxon>Alphaproteobacteria</taxon>
        <taxon>Hyphomicrobiales</taxon>
        <taxon>Nitrobacteraceae</taxon>
        <taxon>Tardiphaga</taxon>
    </lineage>
</organism>
<evidence type="ECO:0000313" key="7">
    <source>
        <dbReference type="Proteomes" id="UP000682843"/>
    </source>
</evidence>
<name>A0ABX8AAA8_9BRAD</name>
<dbReference type="PROSITE" id="PS51187">
    <property type="entry name" value="AUTOINDUCER_SYNTH_2"/>
    <property type="match status" value="1"/>
</dbReference>
<protein>
    <submittedName>
        <fullName evidence="6">GNAT family N-acetyltransferase</fullName>
    </submittedName>
</protein>
<evidence type="ECO:0000256" key="2">
    <source>
        <dbReference type="ARBA" id="ARBA00022679"/>
    </source>
</evidence>
<evidence type="ECO:0000256" key="3">
    <source>
        <dbReference type="ARBA" id="ARBA00022691"/>
    </source>
</evidence>
<comment type="similarity">
    <text evidence="5">Belongs to the autoinducer synthase family.</text>
</comment>
<dbReference type="PRINTS" id="PR01549">
    <property type="entry name" value="AUTOINDCRSYN"/>
</dbReference>
<dbReference type="EMBL" id="CP036498">
    <property type="protein sequence ID" value="QUS40236.1"/>
    <property type="molecule type" value="Genomic_DNA"/>
</dbReference>
<dbReference type="PANTHER" id="PTHR39322">
    <property type="entry name" value="ACYL-HOMOSERINE-LACTONE SYNTHASE"/>
    <property type="match status" value="1"/>
</dbReference>
<evidence type="ECO:0000256" key="5">
    <source>
        <dbReference type="PROSITE-ProRule" id="PRU00533"/>
    </source>
</evidence>
<dbReference type="InterPro" id="IPR016181">
    <property type="entry name" value="Acyl_CoA_acyltransferase"/>
</dbReference>
<sequence length="217" mass="24661">MKIFRAVTRGEILMIDVIHHGNASRHPDLLDKQFRLRHEIFVRERGWTSFDVDGAYERDQYDDDAAIYLVAADDHGGVAGGFRLYPTVLPHMLSEQFAALVEGAVIRRSDVLELTRFAMRKSERRSRHYFELLVAIQEYGTMEGLSGFTSVINPLRIPILQGFGFEIEPLGLPSMIDGEATIAVLFHVNEQCHARVRDKVDIRDTVFGATPTFRRTA</sequence>
<evidence type="ECO:0000256" key="4">
    <source>
        <dbReference type="ARBA" id="ARBA00022929"/>
    </source>
</evidence>
<keyword evidence="1 5" id="KW-0673">Quorum sensing</keyword>
<dbReference type="Pfam" id="PF00765">
    <property type="entry name" value="Autoind_synth"/>
    <property type="match status" value="1"/>
</dbReference>
<dbReference type="InterPro" id="IPR001690">
    <property type="entry name" value="Autoind_synthase"/>
</dbReference>
<keyword evidence="2" id="KW-0808">Transferase</keyword>
<evidence type="ECO:0000256" key="1">
    <source>
        <dbReference type="ARBA" id="ARBA00022654"/>
    </source>
</evidence>
<proteinExistence type="inferred from homology"/>
<dbReference type="Gene3D" id="3.40.630.30">
    <property type="match status" value="1"/>
</dbReference>
<dbReference type="Proteomes" id="UP000682843">
    <property type="component" value="Chromosome"/>
</dbReference>
<keyword evidence="3" id="KW-0949">S-adenosyl-L-methionine</keyword>
<dbReference type="SUPFAM" id="SSF55729">
    <property type="entry name" value="Acyl-CoA N-acyltransferases (Nat)"/>
    <property type="match status" value="1"/>
</dbReference>
<dbReference type="PANTHER" id="PTHR39322:SF1">
    <property type="entry name" value="ISOVALERYL-HOMOSERINE LACTONE SYNTHASE"/>
    <property type="match status" value="1"/>
</dbReference>
<reference evidence="6 7" key="1">
    <citation type="submission" date="2019-02" db="EMBL/GenBank/DDBJ databases">
        <title>Emended description of the genus Rhodopseudomonas and description of Rhodopseudomonas albus sp. nov., a non-phototrophic, heavy-metal-tolerant bacterium isolated from garden soil.</title>
        <authorList>
            <person name="Bao Z."/>
            <person name="Cao W.W."/>
            <person name="Sato Y."/>
            <person name="Nishizawa T."/>
            <person name="Zhao J."/>
            <person name="Guo Y."/>
            <person name="Ohta H."/>
        </authorList>
    </citation>
    <scope>NUCLEOTIDE SEQUENCE [LARGE SCALE GENOMIC DNA]</scope>
    <source>
        <strain evidence="6 7">SK50-23</strain>
    </source>
</reference>
<evidence type="ECO:0000313" key="6">
    <source>
        <dbReference type="EMBL" id="QUS40236.1"/>
    </source>
</evidence>